<organism evidence="1 2">
    <name type="scientific">Candidatus Nitrosocosmicus oleophilus</name>
    <dbReference type="NCBI Taxonomy" id="1353260"/>
    <lineage>
        <taxon>Archaea</taxon>
        <taxon>Nitrososphaerota</taxon>
        <taxon>Nitrososphaeria</taxon>
        <taxon>Nitrososphaerales</taxon>
        <taxon>Nitrososphaeraceae</taxon>
        <taxon>Candidatus Nitrosocosmicus</taxon>
    </lineage>
</organism>
<sequence length="49" mass="5535">MVDLVCEMCYYKGDKTEFEASSDYCRECLCDHAMCPKCGAPYHSATITD</sequence>
<dbReference type="KEGG" id="taa:NMY3_01026"/>
<dbReference type="RefSeq" id="WP_231100278.1">
    <property type="nucleotide sequence ID" value="NZ_CP012850.1"/>
</dbReference>
<proteinExistence type="predicted"/>
<evidence type="ECO:0000313" key="1">
    <source>
        <dbReference type="EMBL" id="ALI35231.1"/>
    </source>
</evidence>
<name>A0A654LYA7_9ARCH</name>
<reference evidence="2" key="1">
    <citation type="submission" date="2015-10" db="EMBL/GenBank/DDBJ databases">
        <title>Niche specialization of a soil ammonia-oxidizing archaeon, Candidatus Nitrosocosmicus oleophilus.</title>
        <authorList>
            <person name="Jung M.-Y."/>
            <person name="Rhee S.-K."/>
        </authorList>
    </citation>
    <scope>NUCLEOTIDE SEQUENCE [LARGE SCALE GENOMIC DNA]</scope>
    <source>
        <strain evidence="2">MY3</strain>
    </source>
</reference>
<evidence type="ECO:0000313" key="2">
    <source>
        <dbReference type="Proteomes" id="UP000058925"/>
    </source>
</evidence>
<gene>
    <name evidence="1" type="ORF">NMY3_01026</name>
</gene>
<dbReference type="EMBL" id="CP012850">
    <property type="protein sequence ID" value="ALI35231.1"/>
    <property type="molecule type" value="Genomic_DNA"/>
</dbReference>
<dbReference type="Proteomes" id="UP000058925">
    <property type="component" value="Chromosome"/>
</dbReference>
<dbReference type="AlphaFoldDB" id="A0A654LYA7"/>
<dbReference type="GeneID" id="68929751"/>
<accession>A0A654LYA7</accession>
<keyword evidence="2" id="KW-1185">Reference proteome</keyword>
<protein>
    <submittedName>
        <fullName evidence="1">Uncharacterized protein</fullName>
    </submittedName>
</protein>